<keyword evidence="1" id="KW-0472">Membrane</keyword>
<sequence length="385" mass="42141">MSTLLGLAIWALASTLARADGNCDEEETTPFKVEYVIALAILGQCCVLCPFGAYLLWKRIQNARGGTRTIKLGADGKCIADYTVKAPSDGDFVKVTDPSTSQDDIANTTASKKHILWTMQLGLKVIDERINKEQELSPGVAETEADVEAQPSSPKSIHEIFQAGQSVEYYSRSSGQWLPAQIKGSRHSDSITGGEFPTHEVLVGVRKQLRVGVELGLLRRVFAPGLPVSFYSMHKKTWLSGEVDALQNPSPSLMGYRVKIMSDRQADIPPTLLRARFPKDTEVEVYTGQSTGWLSGVVVEESALQTDVSATMPDLPKVEQSASLKSLASSMSLDGTEELLGPGKAEIWVEVTVKLDKQKLEIDKMTQMLRVPSYQVRVTGDYVSM</sequence>
<keyword evidence="5" id="KW-1185">Reference proteome</keyword>
<dbReference type="EMBL" id="CAJNNW010031570">
    <property type="protein sequence ID" value="CAE8708064.1"/>
    <property type="molecule type" value="Genomic_DNA"/>
</dbReference>
<name>A0A813FW52_POLGL</name>
<keyword evidence="2" id="KW-0732">Signal</keyword>
<keyword evidence="1" id="KW-1133">Transmembrane helix</keyword>
<feature type="signal peptide" evidence="2">
    <location>
        <begin position="1"/>
        <end position="19"/>
    </location>
</feature>
<evidence type="ECO:0000256" key="1">
    <source>
        <dbReference type="SAM" id="Phobius"/>
    </source>
</evidence>
<dbReference type="Proteomes" id="UP000654075">
    <property type="component" value="Unassembled WGS sequence"/>
</dbReference>
<feature type="chain" id="PRO_5036221963" evidence="2">
    <location>
        <begin position="20"/>
        <end position="385"/>
    </location>
</feature>
<dbReference type="EMBL" id="CAJNNV010025519">
    <property type="protein sequence ID" value="CAE8614868.1"/>
    <property type="molecule type" value="Genomic_DNA"/>
</dbReference>
<organism evidence="3 5">
    <name type="scientific">Polarella glacialis</name>
    <name type="common">Dinoflagellate</name>
    <dbReference type="NCBI Taxonomy" id="89957"/>
    <lineage>
        <taxon>Eukaryota</taxon>
        <taxon>Sar</taxon>
        <taxon>Alveolata</taxon>
        <taxon>Dinophyceae</taxon>
        <taxon>Suessiales</taxon>
        <taxon>Suessiaceae</taxon>
        <taxon>Polarella</taxon>
    </lineage>
</organism>
<keyword evidence="1" id="KW-0812">Transmembrane</keyword>
<evidence type="ECO:0000313" key="4">
    <source>
        <dbReference type="EMBL" id="CAE8708064.1"/>
    </source>
</evidence>
<reference evidence="3" key="1">
    <citation type="submission" date="2021-02" db="EMBL/GenBank/DDBJ databases">
        <authorList>
            <person name="Dougan E. K."/>
            <person name="Rhodes N."/>
            <person name="Thang M."/>
            <person name="Chan C."/>
        </authorList>
    </citation>
    <scope>NUCLEOTIDE SEQUENCE</scope>
</reference>
<protein>
    <submittedName>
        <fullName evidence="3">Uncharacterized protein</fullName>
    </submittedName>
</protein>
<feature type="transmembrane region" description="Helical" evidence="1">
    <location>
        <begin position="35"/>
        <end position="57"/>
    </location>
</feature>
<comment type="caution">
    <text evidence="3">The sequence shown here is derived from an EMBL/GenBank/DDBJ whole genome shotgun (WGS) entry which is preliminary data.</text>
</comment>
<dbReference type="AlphaFoldDB" id="A0A813FW52"/>
<evidence type="ECO:0000256" key="2">
    <source>
        <dbReference type="SAM" id="SignalP"/>
    </source>
</evidence>
<proteinExistence type="predicted"/>
<evidence type="ECO:0000313" key="5">
    <source>
        <dbReference type="Proteomes" id="UP000654075"/>
    </source>
</evidence>
<gene>
    <name evidence="3" type="ORF">PGLA1383_LOCUS32589</name>
    <name evidence="4" type="ORF">PGLA2088_LOCUS34770</name>
</gene>
<accession>A0A813FW52</accession>
<evidence type="ECO:0000313" key="3">
    <source>
        <dbReference type="EMBL" id="CAE8614868.1"/>
    </source>
</evidence>
<dbReference type="Proteomes" id="UP000626109">
    <property type="component" value="Unassembled WGS sequence"/>
</dbReference>